<proteinExistence type="predicted"/>
<dbReference type="OrthoDB" id="10002673at2759"/>
<accession>A0A814AIC4</accession>
<dbReference type="Proteomes" id="UP000663832">
    <property type="component" value="Unassembled WGS sequence"/>
</dbReference>
<keyword evidence="3" id="KW-1185">Reference proteome</keyword>
<dbReference type="EMBL" id="CAJNOI010000266">
    <property type="protein sequence ID" value="CAF1217373.1"/>
    <property type="molecule type" value="Genomic_DNA"/>
</dbReference>
<dbReference type="AlphaFoldDB" id="A0A814AIC4"/>
<dbReference type="EMBL" id="CAJNOM010000047">
    <property type="protein sequence ID" value="CAF0912279.1"/>
    <property type="molecule type" value="Genomic_DNA"/>
</dbReference>
<gene>
    <name evidence="2" type="ORF">BJG266_LOCUS27785</name>
    <name evidence="1" type="ORF">QVE165_LOCUS10073</name>
</gene>
<reference evidence="1" key="1">
    <citation type="submission" date="2021-02" db="EMBL/GenBank/DDBJ databases">
        <authorList>
            <person name="Nowell W R."/>
        </authorList>
    </citation>
    <scope>NUCLEOTIDE SEQUENCE</scope>
</reference>
<evidence type="ECO:0000313" key="3">
    <source>
        <dbReference type="Proteomes" id="UP000663832"/>
    </source>
</evidence>
<comment type="caution">
    <text evidence="1">The sequence shown here is derived from an EMBL/GenBank/DDBJ whole genome shotgun (WGS) entry which is preliminary data.</text>
</comment>
<evidence type="ECO:0000313" key="1">
    <source>
        <dbReference type="EMBL" id="CAF0912279.1"/>
    </source>
</evidence>
<evidence type="ECO:0000313" key="2">
    <source>
        <dbReference type="EMBL" id="CAF1217373.1"/>
    </source>
</evidence>
<organism evidence="1 3">
    <name type="scientific">Adineta steineri</name>
    <dbReference type="NCBI Taxonomy" id="433720"/>
    <lineage>
        <taxon>Eukaryota</taxon>
        <taxon>Metazoa</taxon>
        <taxon>Spiralia</taxon>
        <taxon>Gnathifera</taxon>
        <taxon>Rotifera</taxon>
        <taxon>Eurotatoria</taxon>
        <taxon>Bdelloidea</taxon>
        <taxon>Adinetida</taxon>
        <taxon>Adinetidae</taxon>
        <taxon>Adineta</taxon>
    </lineage>
</organism>
<dbReference type="Proteomes" id="UP000663877">
    <property type="component" value="Unassembled WGS sequence"/>
</dbReference>
<protein>
    <submittedName>
        <fullName evidence="1">Uncharacterized protein</fullName>
    </submittedName>
</protein>
<sequence length="118" mass="13977">MNITPSSVLNIAKDEVILSYDQTTFHRLFNGYHGPFFRVEAFRLVKLPIYDYFVKEYFQPVQGIDHQEIEIIRREFRCIPLIFLMQCIKQYEGKPILEIDRKITVETGQVATLDESIF</sequence>
<name>A0A814AIC4_9BILA</name>